<sequence>MLKGKWLLALIGELTGELTSDLIRDLISARFASLGRRWPICQLSCNLDSIACLLLWTTL</sequence>
<dbReference type="Proteomes" id="UP001138768">
    <property type="component" value="Unassembled WGS sequence"/>
</dbReference>
<comment type="caution">
    <text evidence="1">The sequence shown here is derived from an EMBL/GenBank/DDBJ whole genome shotgun (WGS) entry which is preliminary data.</text>
</comment>
<accession>A0A9X0W900</accession>
<evidence type="ECO:0000313" key="1">
    <source>
        <dbReference type="EMBL" id="MBK1619193.1"/>
    </source>
</evidence>
<organism evidence="1 2">
    <name type="scientific">Lamprobacter modestohalophilus</name>
    <dbReference type="NCBI Taxonomy" id="1064514"/>
    <lineage>
        <taxon>Bacteria</taxon>
        <taxon>Pseudomonadati</taxon>
        <taxon>Pseudomonadota</taxon>
        <taxon>Gammaproteobacteria</taxon>
        <taxon>Chromatiales</taxon>
        <taxon>Chromatiaceae</taxon>
        <taxon>Lamprobacter</taxon>
    </lineage>
</organism>
<proteinExistence type="predicted"/>
<name>A0A9X0W900_9GAMM</name>
<protein>
    <submittedName>
        <fullName evidence="1">Uncharacterized protein</fullName>
    </submittedName>
</protein>
<dbReference type="EMBL" id="NRRY01000018">
    <property type="protein sequence ID" value="MBK1619193.1"/>
    <property type="molecule type" value="Genomic_DNA"/>
</dbReference>
<evidence type="ECO:0000313" key="2">
    <source>
        <dbReference type="Proteomes" id="UP001138768"/>
    </source>
</evidence>
<gene>
    <name evidence="1" type="ORF">CKO42_12255</name>
</gene>
<reference evidence="1 2" key="1">
    <citation type="journal article" date="2020" name="Microorganisms">
        <title>Osmotic Adaptation and Compatible Solute Biosynthesis of Phototrophic Bacteria as Revealed from Genome Analyses.</title>
        <authorList>
            <person name="Imhoff J.F."/>
            <person name="Rahn T."/>
            <person name="Kunzel S."/>
            <person name="Keller A."/>
            <person name="Neulinger S.C."/>
        </authorList>
    </citation>
    <scope>NUCLEOTIDE SEQUENCE [LARGE SCALE GENOMIC DNA]</scope>
    <source>
        <strain evidence="1 2">DSM 25653</strain>
    </source>
</reference>
<keyword evidence="2" id="KW-1185">Reference proteome</keyword>
<dbReference type="AlphaFoldDB" id="A0A9X0W900"/>